<dbReference type="PRINTS" id="PR00081">
    <property type="entry name" value="GDHRDH"/>
</dbReference>
<proteinExistence type="inferred from homology"/>
<reference evidence="3" key="1">
    <citation type="journal article" date="2014" name="Int. J. Syst. Evol. Microbiol.">
        <title>Complete genome sequence of Corynebacterium casei LMG S-19264T (=DSM 44701T), isolated from a smear-ripened cheese.</title>
        <authorList>
            <consortium name="US DOE Joint Genome Institute (JGI-PGF)"/>
            <person name="Walter F."/>
            <person name="Albersmeier A."/>
            <person name="Kalinowski J."/>
            <person name="Ruckert C."/>
        </authorList>
    </citation>
    <scope>NUCLEOTIDE SEQUENCE</scope>
    <source>
        <strain evidence="3">KCTC 32422</strain>
    </source>
</reference>
<keyword evidence="2" id="KW-0560">Oxidoreductase</keyword>
<sequence length="279" mass="28394">MSTLAQFDIAGRSALVTGAASGIGLAFAEVMAEAGASVTLTDIDTEGVEREAERLRAAGAKVRADTLDVADRAATERVFDAHATAFGGLDICFANAGIGLGPGFVAPDGSRVPDGQVDTFDADLWDKSIAINLTGAYNTMRHAARLMKAGGANGGRKGGSIIATASNAGLILEPIVPMPYMPAKAGVLHLVRALAQELAAFRIRVNAIAPGPFVTNIGGGWAKSDPAVRAAFDATIPLGGMAETDQIKPLALLLASDASSYITGTHVLIDGGVALGNVK</sequence>
<comment type="similarity">
    <text evidence="1">Belongs to the short-chain dehydrogenases/reductases (SDR) family.</text>
</comment>
<dbReference type="InterPro" id="IPR002347">
    <property type="entry name" value="SDR_fam"/>
</dbReference>
<dbReference type="PRINTS" id="PR00080">
    <property type="entry name" value="SDRFAMILY"/>
</dbReference>
<name>A0A918VK42_9SPHN</name>
<dbReference type="RefSeq" id="WP_189541957.1">
    <property type="nucleotide sequence ID" value="NZ_BMZD01000006.1"/>
</dbReference>
<evidence type="ECO:0000256" key="2">
    <source>
        <dbReference type="ARBA" id="ARBA00023002"/>
    </source>
</evidence>
<evidence type="ECO:0000313" key="3">
    <source>
        <dbReference type="EMBL" id="GHA02732.1"/>
    </source>
</evidence>
<dbReference type="Proteomes" id="UP000634139">
    <property type="component" value="Unassembled WGS sequence"/>
</dbReference>
<keyword evidence="4" id="KW-1185">Reference proteome</keyword>
<protein>
    <submittedName>
        <fullName evidence="3">Short-chain dehydrogenase</fullName>
    </submittedName>
</protein>
<dbReference type="Gene3D" id="3.40.50.720">
    <property type="entry name" value="NAD(P)-binding Rossmann-like Domain"/>
    <property type="match status" value="1"/>
</dbReference>
<dbReference type="PANTHER" id="PTHR43008">
    <property type="entry name" value="BENZIL REDUCTASE"/>
    <property type="match status" value="1"/>
</dbReference>
<dbReference type="SUPFAM" id="SSF51735">
    <property type="entry name" value="NAD(P)-binding Rossmann-fold domains"/>
    <property type="match status" value="1"/>
</dbReference>
<comment type="caution">
    <text evidence="3">The sequence shown here is derived from an EMBL/GenBank/DDBJ whole genome shotgun (WGS) entry which is preliminary data.</text>
</comment>
<organism evidence="3 4">
    <name type="scientific">Novosphingobium arvoryzae</name>
    <dbReference type="NCBI Taxonomy" id="1256514"/>
    <lineage>
        <taxon>Bacteria</taxon>
        <taxon>Pseudomonadati</taxon>
        <taxon>Pseudomonadota</taxon>
        <taxon>Alphaproteobacteria</taxon>
        <taxon>Sphingomonadales</taxon>
        <taxon>Sphingomonadaceae</taxon>
        <taxon>Novosphingobium</taxon>
    </lineage>
</organism>
<reference evidence="3" key="2">
    <citation type="submission" date="2020-09" db="EMBL/GenBank/DDBJ databases">
        <authorList>
            <person name="Sun Q."/>
            <person name="Kim S."/>
        </authorList>
    </citation>
    <scope>NUCLEOTIDE SEQUENCE</scope>
    <source>
        <strain evidence="3">KCTC 32422</strain>
    </source>
</reference>
<dbReference type="AlphaFoldDB" id="A0A918VK42"/>
<gene>
    <name evidence="3" type="ORF">GCM10011617_24430</name>
</gene>
<dbReference type="EMBL" id="BMZD01000006">
    <property type="protein sequence ID" value="GHA02732.1"/>
    <property type="molecule type" value="Genomic_DNA"/>
</dbReference>
<dbReference type="PANTHER" id="PTHR43008:SF4">
    <property type="entry name" value="CHAIN DEHYDROGENASE, PUTATIVE (AFU_ORTHOLOGUE AFUA_4G08710)-RELATED"/>
    <property type="match status" value="1"/>
</dbReference>
<evidence type="ECO:0000256" key="1">
    <source>
        <dbReference type="ARBA" id="ARBA00006484"/>
    </source>
</evidence>
<accession>A0A918VK42</accession>
<dbReference type="FunFam" id="3.40.50.720:FF:000084">
    <property type="entry name" value="Short-chain dehydrogenase reductase"/>
    <property type="match status" value="1"/>
</dbReference>
<evidence type="ECO:0000313" key="4">
    <source>
        <dbReference type="Proteomes" id="UP000634139"/>
    </source>
</evidence>
<dbReference type="InterPro" id="IPR036291">
    <property type="entry name" value="NAD(P)-bd_dom_sf"/>
</dbReference>
<dbReference type="Pfam" id="PF13561">
    <property type="entry name" value="adh_short_C2"/>
    <property type="match status" value="1"/>
</dbReference>
<dbReference type="GO" id="GO:0050664">
    <property type="term" value="F:oxidoreductase activity, acting on NAD(P)H, oxygen as acceptor"/>
    <property type="evidence" value="ECO:0007669"/>
    <property type="project" value="TreeGrafter"/>
</dbReference>